<proteinExistence type="predicted"/>
<feature type="compositionally biased region" description="Polar residues" evidence="2">
    <location>
        <begin position="90"/>
        <end position="105"/>
    </location>
</feature>
<evidence type="ECO:0000256" key="3">
    <source>
        <dbReference type="SAM" id="SignalP"/>
    </source>
</evidence>
<sequence length="3886" mass="418070">MKKYKQVLATLLTMSLTVCAIPTGIVEISASAENQSDEISSMEEVETYSEENGIEISDGLVPEASESGEGESEGEEHTAGETGFFGGEQTGNTMEADSSNDNETGFFSGAEDNGQVTEITSEVSEEQEGEDLFSDDTQKEETDLQENGQASVQAEATGVLRLNQLKHYKEKESVMSIRSNEDLILLSNCDPKEIQGITIEFSSSGDIDITQPIAANTDLSEWLSTVATSAADETSVQEAASADENIDVQEETVQQDEAAANSLEGNIVIEDEMQAEAAAETTEEDLNNNTEEIVDATMMSDSAEGEQGMTVQDTITAGVEYKYKGIGSADYPFQGTIKGVVPANFKVGYSFFGGLSSKAVISMNGGNILSLTWCGDGTVPMLAGTYQFDETKDVGHMLPAIKITGDSSGVLGSLIGTIKEVENVKNQTLHIEKDIVTYTDGVKVNVVPVSGNAGLICNTLESGNLHIGNYAFPSESNEIKITSANQNAGGVIGEMKKNTKLELDSTIKFEGVTITATTGNAGGIVGIVEKPDAEETAASISVKAALNFTNVTINGSTAAGGLVGSLGEKAKFETTVNAVIEFSKPVIKVTAGTGTAGGLMGRMKEHSEIVTAENAGITIDSPQITITSDGTKTVNGAAGGIAGKADNVTFNSVKSDIEVSTPNVGGKSWTHVGGFVGDYTLNADIVDTNQSFPQYIKIINPTVWADGAWGLGGGNSGGYFGRLNLQGGLCYVIGSEDNTTAKTEFNAKYKQDGGRSQGYGAIAGQLTSTAKESALVLQNLEVNSVYTTGETRPMYHGGLIGRIGDNDQENVTYLEVNNVAVNITNPHARSLFGGISAYLTKNSIMKVYNVKIDTRNSNDSSLWEGGGILGHAGEGSVLELSGCTDLTNVNFQGRSNGIVGQLVKENECGLVYAKGDGNGNGWTYKRSSFTKASAFINDIGTYGQIIRLKSSEDSSSTGGLSYNLIQITNEHDVVLKNPAVAWSNIKEISLSSADDFALLSIAWNSRGYFSANKAVINTKNYGLLFKSNITITSDINLTGTGIYGLTRDNSKELAYSGVFSASNGATLTLAIGETFGFQESSLATDDKEGCGRVYAYNSYHNYQGIFAIFAGEIKNIKIAGAIHVSNAGNEMTVGGVAAGEAGGNQVITVNNVTTSENIVAYINGSAGMIVGGFFGSGIATNEQATLQIENGTKAGAKIHLKSAGGNTNDTKIYAGGVIGRVENSYFKLACNDLTVTGEITSDVQKYAYVGGLIGIINNSGSEATANHWMEIRKLEFNGFKINASKASEVCGGLLGSIWSHVGVYFMGERNGNDGTDTKLKITDAAINAPNAKSVGGLAYRSSGIWEIRAYGINMEKFTINAGEDIGLLVCHGEKAYETINNTSTELGALFLDTTEYWDDGEKFSYKIGKDVNISSTKTGAFDEFVAYTAASATTISNNGVNGVISIATQLQTSGTTSVPVGVDKEKCTTYQNRTAYGSSHETNSCSRYYYDLEQCLAEAQKNSAKNNGRIDTPQELVLWSTHRYAAANIKEYLTRYENTSPQIKINDVVNDVSMIGSDSSTTHASLDMQTYSYYPINLDGGVTVQYADIKFYNKEIETCESKETNKLTSASDVASQSQHYTMHCGLFLNHVNGKNEKTEVSLQEVSFSGTVGKVNYGNSSGVLFSGSVNGSKKENTVYQVTVEIQDVTFKNLAVNDCGNDYAPLFINSIGSYTNLDVNGVTHEEYTLGTAAASSLIGNVGSDSGTQINLSFLNILLPDKSAEEAGGIFTHATLLESFRHDGSSSVATYNFYYENDYKEDKYDHHKVTYGREISESTEYLGQQKWYYDEDKHGKEEGVVKDVKNDFSISFSSYLPYVYVSYSGLYHEIKVNQRVADIVNGCGTYGHPYKITSESEMTIISEYLATGKARKDWRVTITKNQTEFCENSARDISYQYNGTSWDPVEKEENEWKVISGTPLDNDVMLQYMLNAFYDLKGEKLEDRSDSYQMKLTNFGGFGNSFRPFRGVLTSTNTSGTTLILEGSGTCSGLIPYSYGSVIRNLTIVYGGTGTESVTEQKTLTYNGDKTSSYYQDVCFGGVIGCILGGDNIIDNVTVRIAENWLKIEGEKKHLIPVGGYVGSVCGGGVIFRGMESAENNKNAKTGLTDAMIAENNVSVVANAYKSMYVNPYVGRVLDGFAFNESTVGMENTDKNYKINTLTTHTDPCISVDETTVTETTVAVQDRQGLLILSAVVNSGAASNGISNAYSNTANAANSKTTTYKFGGKYGKVRRASYNHIGIGQKDEEVELSLTDDQNMVASENPPYLLAKYGNGSCFNLGGDQNVNIILTKDGYDMTIYGSGYQGISARYVSNAILQGDSAKAKGIVPQLLGFNGNESSLTLDTQVKEYADDDFHAAAVGGVYNLLRIETKKTCTIQKLALQGKKDAKGVVSGGVSLQYYDAAGNQVDSATEYTFKNNVDVGGFAGTTSSISAIASRSSASVNFSNVELKNMNIVGSVNAGGLIGSSGREAPSTKPINYRPYDIALLLQPELNNRSSIGISIIDSKYDGITIDAFNAVGGFVGYLDNNDTEIESTLVTNNEITVGNGSKIGTNKAAIYAGGVFGYIKTKIKVNAKATGKAVLQDIQITAKPSTSDSGWAGGLIGMIDGKEYQINRVLFKGTKADKAAITTPKGKGMGTGGIVGYAKGSGNENKFTECNLEKGTINTVNHATASDKDRSQGAGGIVGIISHGVVTFENCSITSSKIYGAIAGGIAGNVKIKTSFTSCAVTGSSDSDKTEVKGYCCAGGIFGIFNNKNTVSIKKSNVRFLDVTGQAWGVGAFGGDSDNNNTGALYIFDCAAQNANVVGGKQTWNKVGGIIGNLRGNFAASNILIANVTFDGPSKTGVLFGDVRSNAVEYINIAGISLQGINPDIKLYKVDGTDNISSKSYFAFADYSGSALNAEQVGNTNLLQVPLGETGDKIMPANELSEPYVVTSPKSSLCVNTKATATGESTALSLYGDGVSWDADTDTFGVLAENIFKDNLPEAEANGHYKYKKTNVSSFDFTKAISAYNANQPIKSSLDFPVLQVSDGDTTTVMDYLNIITNGGFSEANKLNSDENKHVEASTAVYVYDAEKGYFIRDTKENAALQVKTENNKISFVTTTDYDNEKNRFTLLTVTFTEKDESNQEHNYNIMVPVIVRRMLEMDFTATLSYGTNFRSSDYTGTSHVLEGFGSSISGYLTYTYNSKKGTFADYGWESYIEAGGNVAEPMDKALYFALGRDVYLPKGTQLSLVDCLDDRVYYYTVTGTENNKISLKSFESSDGVKYQAPSLAELMKVTVEENGIFVKVESDGRLAGTEPSANETHPAPTVRIKNAKGEYEYYRLAEEGEISEKKYKMKIPEGALNSGTKSSISENYYLVITVPKNSGNVTLNGSLQTEITSEIPHEIYYLKKDGTVDSHNNTASTYVISKGYTHTLDEQNIVDLTKKVSVDDSKVKVDVVDTIAFPTDQIYNEYDQLYLRFVGGLQKTVNNVSQAVMFPSGTQGTANFYVYRENGTAKTYYQYNGNGWSEAAGNTETVAVSYSWISDGGNMELPLMKVEGDKKQMISLREVRDLVKAAGIQDSARNSTFYVEVRMEARISETGLDVIPESKPENGQPTDFTKLTYYSQLSTEAQSLSYSTNRATKLQTQTAYYREEPAGAKLTYEANDISQLGINLLDLQNLDDATKKYSQISTTAYYNLSDVKNLDDALKNSSGIKFTLSLQPKNTDTNQSKETYQTSTADAADYLDIELESKAPDKEDPTKEITPVVDYKDSTWSWTVPQIAYWKDGNINNNSSVFKGNVLSQRILLKVRVDNVEDSQLNHYYSNYRVVVTAEILNSAGTGTIEPQQNADIIYTLAKIAPEFILPSVKQ</sequence>
<accession>A0A8I0AC77</accession>
<dbReference type="RefSeq" id="WP_186901848.1">
    <property type="nucleotide sequence ID" value="NZ_JACOOT010000039.1"/>
</dbReference>
<organism evidence="4 5">
    <name type="scientific">Blautia segnis</name>
    <dbReference type="NCBI Taxonomy" id="2763030"/>
    <lineage>
        <taxon>Bacteria</taxon>
        <taxon>Bacillati</taxon>
        <taxon>Bacillota</taxon>
        <taxon>Clostridia</taxon>
        <taxon>Lachnospirales</taxon>
        <taxon>Lachnospiraceae</taxon>
        <taxon>Blautia</taxon>
    </lineage>
</organism>
<feature type="signal peptide" evidence="3">
    <location>
        <begin position="1"/>
        <end position="20"/>
    </location>
</feature>
<dbReference type="EMBL" id="JACOOT010000039">
    <property type="protein sequence ID" value="MBC5652644.1"/>
    <property type="molecule type" value="Genomic_DNA"/>
</dbReference>
<feature type="coiled-coil region" evidence="1">
    <location>
        <begin position="246"/>
        <end position="292"/>
    </location>
</feature>
<evidence type="ECO:0000313" key="4">
    <source>
        <dbReference type="EMBL" id="MBC5652644.1"/>
    </source>
</evidence>
<keyword evidence="3" id="KW-0732">Signal</keyword>
<feature type="region of interest" description="Disordered" evidence="2">
    <location>
        <begin position="52"/>
        <end position="113"/>
    </location>
</feature>
<keyword evidence="1" id="KW-0175">Coiled coil</keyword>
<evidence type="ECO:0000256" key="2">
    <source>
        <dbReference type="SAM" id="MobiDB-lite"/>
    </source>
</evidence>
<keyword evidence="5" id="KW-1185">Reference proteome</keyword>
<evidence type="ECO:0008006" key="6">
    <source>
        <dbReference type="Google" id="ProtNLM"/>
    </source>
</evidence>
<evidence type="ECO:0000256" key="1">
    <source>
        <dbReference type="SAM" id="Coils"/>
    </source>
</evidence>
<name>A0A8I0AC77_9FIRM</name>
<dbReference type="Proteomes" id="UP000652847">
    <property type="component" value="Unassembled WGS sequence"/>
</dbReference>
<reference evidence="4 5" key="1">
    <citation type="submission" date="2020-08" db="EMBL/GenBank/DDBJ databases">
        <title>Genome public.</title>
        <authorList>
            <person name="Liu C."/>
            <person name="Sun Q."/>
        </authorList>
    </citation>
    <scope>NUCLEOTIDE SEQUENCE [LARGE SCALE GENOMIC DNA]</scope>
    <source>
        <strain evidence="4 5">BX17</strain>
    </source>
</reference>
<evidence type="ECO:0000313" key="5">
    <source>
        <dbReference type="Proteomes" id="UP000652847"/>
    </source>
</evidence>
<feature type="chain" id="PRO_5038583866" description="Cna B-type domain-containing protein" evidence="3">
    <location>
        <begin position="21"/>
        <end position="3886"/>
    </location>
</feature>
<gene>
    <name evidence="4" type="ORF">H8S54_16415</name>
</gene>
<comment type="caution">
    <text evidence="4">The sequence shown here is derived from an EMBL/GenBank/DDBJ whole genome shotgun (WGS) entry which is preliminary data.</text>
</comment>
<protein>
    <recommendedName>
        <fullName evidence="6">Cna B-type domain-containing protein</fullName>
    </recommendedName>
</protein>
<dbReference type="Gene3D" id="2.160.20.110">
    <property type="match status" value="1"/>
</dbReference>